<evidence type="ECO:0000313" key="1">
    <source>
        <dbReference type="EMBL" id="KAK5253672.1"/>
    </source>
</evidence>
<reference evidence="1 2" key="1">
    <citation type="submission" date="2023-08" db="EMBL/GenBank/DDBJ databases">
        <title>Black Yeasts Isolated from many extreme environments.</title>
        <authorList>
            <person name="Coleine C."/>
            <person name="Stajich J.E."/>
            <person name="Selbmann L."/>
        </authorList>
    </citation>
    <scope>NUCLEOTIDE SEQUENCE [LARGE SCALE GENOMIC DNA]</scope>
    <source>
        <strain evidence="1 2">CCFEE 536</strain>
    </source>
</reference>
<feature type="non-terminal residue" evidence="1">
    <location>
        <position position="135"/>
    </location>
</feature>
<proteinExistence type="predicted"/>
<name>A0ABR0LYC8_9PEZI</name>
<dbReference type="EMBL" id="JAVRRA010008966">
    <property type="protein sequence ID" value="KAK5253672.1"/>
    <property type="molecule type" value="Genomic_DNA"/>
</dbReference>
<protein>
    <submittedName>
        <fullName evidence="1">Uncharacterized protein</fullName>
    </submittedName>
</protein>
<sequence>MSLDSALAAYIASPATLHIFCPELPMAETLQMQALQQPCTPSVQDSTYSMRAISTRFRGLIVEQNVSGPLQVSAPLFQHRYSCKEWAPSAKPKRGAALSATFTFEMIRYLAVMGNMVRREHLYEALKGMERETIR</sequence>
<evidence type="ECO:0000313" key="2">
    <source>
        <dbReference type="Proteomes" id="UP001357485"/>
    </source>
</evidence>
<organism evidence="1 2">
    <name type="scientific">Cryomyces antarcticus</name>
    <dbReference type="NCBI Taxonomy" id="329879"/>
    <lineage>
        <taxon>Eukaryota</taxon>
        <taxon>Fungi</taxon>
        <taxon>Dikarya</taxon>
        <taxon>Ascomycota</taxon>
        <taxon>Pezizomycotina</taxon>
        <taxon>Dothideomycetes</taxon>
        <taxon>Dothideomycetes incertae sedis</taxon>
        <taxon>Cryomyces</taxon>
    </lineage>
</organism>
<accession>A0ABR0LYC8</accession>
<gene>
    <name evidence="1" type="ORF">LTR16_005049</name>
</gene>
<dbReference type="Proteomes" id="UP001357485">
    <property type="component" value="Unassembled WGS sequence"/>
</dbReference>
<keyword evidence="2" id="KW-1185">Reference proteome</keyword>
<comment type="caution">
    <text evidence="1">The sequence shown here is derived from an EMBL/GenBank/DDBJ whole genome shotgun (WGS) entry which is preliminary data.</text>
</comment>